<dbReference type="EMBL" id="MGJB01000012">
    <property type="protein sequence ID" value="OGM98586.1"/>
    <property type="molecule type" value="Genomic_DNA"/>
</dbReference>
<dbReference type="InterPro" id="IPR008763">
    <property type="entry name" value="Peptidase_S55"/>
</dbReference>
<reference evidence="2 3" key="1">
    <citation type="journal article" date="2016" name="Nat. Commun.">
        <title>Thousands of microbial genomes shed light on interconnected biogeochemical processes in an aquifer system.</title>
        <authorList>
            <person name="Anantharaman K."/>
            <person name="Brown C.T."/>
            <person name="Hug L.A."/>
            <person name="Sharon I."/>
            <person name="Castelle C.J."/>
            <person name="Probst A.J."/>
            <person name="Thomas B.C."/>
            <person name="Singh A."/>
            <person name="Wilkins M.J."/>
            <person name="Karaoz U."/>
            <person name="Brodie E.L."/>
            <person name="Williams K.H."/>
            <person name="Hubbard S.S."/>
            <person name="Banfield J.F."/>
        </authorList>
    </citation>
    <scope>NUCLEOTIDE SEQUENCE [LARGE SCALE GENOMIC DNA]</scope>
</reference>
<feature type="domain" description="Peptidase S55" evidence="1">
    <location>
        <begin position="1"/>
        <end position="155"/>
    </location>
</feature>
<dbReference type="STRING" id="1802661.A2649_00095"/>
<evidence type="ECO:0000259" key="1">
    <source>
        <dbReference type="PROSITE" id="PS51494"/>
    </source>
</evidence>
<proteinExistence type="predicted"/>
<organism evidence="2 3">
    <name type="scientific">Candidatus Yanofskybacteria bacterium RIFCSPHIGHO2_01_FULL_41_26</name>
    <dbReference type="NCBI Taxonomy" id="1802661"/>
    <lineage>
        <taxon>Bacteria</taxon>
        <taxon>Candidatus Yanofskyibacteriota</taxon>
    </lineage>
</organism>
<dbReference type="PROSITE" id="PS51494">
    <property type="entry name" value="SPOIVB"/>
    <property type="match status" value="1"/>
</dbReference>
<evidence type="ECO:0000313" key="2">
    <source>
        <dbReference type="EMBL" id="OGM98586.1"/>
    </source>
</evidence>
<dbReference type="AlphaFoldDB" id="A0A1F8ECI4"/>
<protein>
    <recommendedName>
        <fullName evidence="1">Peptidase S55 domain-containing protein</fullName>
    </recommendedName>
</protein>
<evidence type="ECO:0000313" key="3">
    <source>
        <dbReference type="Proteomes" id="UP000176893"/>
    </source>
</evidence>
<accession>A0A1F8ECI4</accession>
<dbReference type="Proteomes" id="UP000176893">
    <property type="component" value="Unassembled WGS sequence"/>
</dbReference>
<sequence>MKGLMRLLSVFVVLMFFAVDAWAYKPKILQLKDLHPGTKAIGFSVFKGVEPEPFDVVLGNTIDNMGSSLILARISGGPMDTTLEKIGAISGMSGSPIFVGCNDLDDCVKNGILVGALSYRIGSFIEGGMNCLLTPAEYMLGARFGGYEAAISLSNQMPDKINIGGMEFFNLMLFPKINNLAAQGVSPGKCYQLADSELKPGSMVSVLLARGLISIGASGTVTWRDDDKIYIFGHPLFGTGMVNYPFVHVAVADTIQTPFASYKLPGCYLNTEGAMLVDGAFEMAGIIGMTAPGTPLITELHLGNGQATLKEEVIPSPMARMLINKLPGIWAEQVLGDLSLLPVSYQVRISIQDESEIFLKNIIPVRIQKDQKDPKSPFQELFDRVDLVLESLKGKKLNRKIGDVRVRVDFVKNFKVWIKKAAFLSENKASPGETVYADMILEEISSGALRKISVPIKVPEDFMERIGPGVFPNIVVVIQGGSRFTDKRSLTNGTSVEDFIKQLNEAMNYKTDVLYVQQVMPKAKTETKAKNSNSQTSANPELGWVDIGEDELKHFLTKDSKEVVLTLTPILDDFIDVDFVLNITVQTKGMSINEKKEPKKRKWFLLYLF</sequence>
<gene>
    <name evidence="2" type="ORF">A2649_00095</name>
</gene>
<comment type="caution">
    <text evidence="2">The sequence shown here is derived from an EMBL/GenBank/DDBJ whole genome shotgun (WGS) entry which is preliminary data.</text>
</comment>
<name>A0A1F8ECI4_9BACT</name>